<dbReference type="RefSeq" id="WP_003323395.1">
    <property type="nucleotide sequence ID" value="NZ_ALPT02000111.1"/>
</dbReference>
<organism evidence="3 5">
    <name type="scientific">Alkalihalobacillus alcalophilus ATCC 27647 = CGMCC 1.3604</name>
    <dbReference type="NCBI Taxonomy" id="1218173"/>
    <lineage>
        <taxon>Bacteria</taxon>
        <taxon>Bacillati</taxon>
        <taxon>Bacillota</taxon>
        <taxon>Bacilli</taxon>
        <taxon>Bacillales</taxon>
        <taxon>Bacillaceae</taxon>
        <taxon>Alkalihalobacillus</taxon>
    </lineage>
</organism>
<feature type="compositionally biased region" description="Acidic residues" evidence="1">
    <location>
        <begin position="27"/>
        <end position="47"/>
    </location>
</feature>
<reference evidence="4 6" key="2">
    <citation type="submission" date="2014-01" db="EMBL/GenBank/DDBJ databases">
        <title>Draft genome sequencing of Bacillus alcalophilus CGMCC 1.3604.</title>
        <authorList>
            <person name="Yang J."/>
            <person name="Diao L."/>
            <person name="Yang S."/>
        </authorList>
    </citation>
    <scope>NUCLEOTIDE SEQUENCE [LARGE SCALE GENOMIC DNA]</scope>
    <source>
        <strain evidence="4 6">CGMCC 1.3604</strain>
    </source>
</reference>
<gene>
    <name evidence="4" type="ORF">AJ85_15475</name>
    <name evidence="3" type="ORF">BALCAV_0220785</name>
</gene>
<dbReference type="InterPro" id="IPR025623">
    <property type="entry name" value="YusW"/>
</dbReference>
<evidence type="ECO:0000313" key="5">
    <source>
        <dbReference type="Proteomes" id="UP000002754"/>
    </source>
</evidence>
<dbReference type="PROSITE" id="PS51257">
    <property type="entry name" value="PROKAR_LIPOPROTEIN"/>
    <property type="match status" value="1"/>
</dbReference>
<name>A0A094WIH9_ALKAL</name>
<reference evidence="3 5" key="1">
    <citation type="journal article" date="2014" name="Genome Announc.">
        <title>Draft Genome Sequence of Bacillus alcalophilus AV1934, a Classic Alkaliphile Isolated from Human Feces in 1934.</title>
        <authorList>
            <person name="Attie O."/>
            <person name="Jayaprakash A."/>
            <person name="Shah H."/>
            <person name="Paulsen I.T."/>
            <person name="Morino M."/>
            <person name="Takahashi Y."/>
            <person name="Narumi I."/>
            <person name="Sachidanandam R."/>
            <person name="Satoh K."/>
            <person name="Ito M."/>
            <person name="Krulwich T.A."/>
        </authorList>
    </citation>
    <scope>NUCLEOTIDE SEQUENCE [LARGE SCALE GENOMIC DNA]</scope>
    <source>
        <strain evidence="3 5">AV1934</strain>
    </source>
</reference>
<evidence type="ECO:0000313" key="4">
    <source>
        <dbReference type="EMBL" id="THG89729.1"/>
    </source>
</evidence>
<dbReference type="OrthoDB" id="2452750at2"/>
<feature type="signal peptide" evidence="2">
    <location>
        <begin position="1"/>
        <end position="19"/>
    </location>
</feature>
<accession>A0A094WIH9</accession>
<evidence type="ECO:0008006" key="7">
    <source>
        <dbReference type="Google" id="ProtNLM"/>
    </source>
</evidence>
<dbReference type="Pfam" id="PF14039">
    <property type="entry name" value="YusW"/>
    <property type="match status" value="1"/>
</dbReference>
<proteinExistence type="predicted"/>
<evidence type="ECO:0000256" key="1">
    <source>
        <dbReference type="SAM" id="MobiDB-lite"/>
    </source>
</evidence>
<evidence type="ECO:0000313" key="6">
    <source>
        <dbReference type="Proteomes" id="UP000297014"/>
    </source>
</evidence>
<feature type="region of interest" description="Disordered" evidence="1">
    <location>
        <begin position="25"/>
        <end position="63"/>
    </location>
</feature>
<evidence type="ECO:0000256" key="2">
    <source>
        <dbReference type="SAM" id="SignalP"/>
    </source>
</evidence>
<keyword evidence="2" id="KW-0732">Signal</keyword>
<dbReference type="EMBL" id="ALPT02000111">
    <property type="protein sequence ID" value="KGA95708.1"/>
    <property type="molecule type" value="Genomic_DNA"/>
</dbReference>
<dbReference type="AlphaFoldDB" id="A0A094WIH9"/>
<dbReference type="EMBL" id="JALP01000200">
    <property type="protein sequence ID" value="THG89729.1"/>
    <property type="molecule type" value="Genomic_DNA"/>
</dbReference>
<feature type="chain" id="PRO_5038207504" description="YusW-like protein" evidence="2">
    <location>
        <begin position="20"/>
        <end position="157"/>
    </location>
</feature>
<dbReference type="Proteomes" id="UP000297014">
    <property type="component" value="Unassembled WGS sequence"/>
</dbReference>
<keyword evidence="5" id="KW-1185">Reference proteome</keyword>
<comment type="caution">
    <text evidence="3">The sequence shown here is derived from an EMBL/GenBank/DDBJ whole genome shotgun (WGS) entry which is preliminary data.</text>
</comment>
<dbReference type="Proteomes" id="UP000002754">
    <property type="component" value="Unassembled WGS sequence"/>
</dbReference>
<evidence type="ECO:0000313" key="3">
    <source>
        <dbReference type="EMBL" id="KGA95708.1"/>
    </source>
</evidence>
<sequence>MIKRLAYTTLLLSLLTLVACNTTNEEVPTEPIEDPGTDTTTPDEEVNETTPESDKSITDFSLEIDTTENDELIDIEYEEERNGLEAKYQADGENLTGEEAKSVIEDLLTSLSLQSDMSNEDIISRVLEHFNLTEDQVVDFDLEVEFNGVKEIDIDWN</sequence>
<protein>
    <recommendedName>
        <fullName evidence="7">YusW-like protein</fullName>
    </recommendedName>
</protein>